<dbReference type="Proteomes" id="UP000289738">
    <property type="component" value="Chromosome B08"/>
</dbReference>
<evidence type="ECO:0000313" key="1">
    <source>
        <dbReference type="EMBL" id="RYQ96553.1"/>
    </source>
</evidence>
<dbReference type="AlphaFoldDB" id="A0A444Y3S4"/>
<keyword evidence="2" id="KW-1185">Reference proteome</keyword>
<sequence length="84" mass="9850">MRMLTVQPDFITDKEYLERSIKYAIDCGVVDQWIQGRVRGFPPHEDMDDVIPDDNGIRSITETEYRTIKSDRELEPEDALEPFC</sequence>
<proteinExistence type="predicted"/>
<gene>
    <name evidence="1" type="ORF">Ahy_B08g092342</name>
</gene>
<accession>A0A444Y3S4</accession>
<comment type="caution">
    <text evidence="1">The sequence shown here is derived from an EMBL/GenBank/DDBJ whole genome shotgun (WGS) entry which is preliminary data.</text>
</comment>
<evidence type="ECO:0000313" key="2">
    <source>
        <dbReference type="Proteomes" id="UP000289738"/>
    </source>
</evidence>
<dbReference type="EMBL" id="SDMP01000018">
    <property type="protein sequence ID" value="RYQ96553.1"/>
    <property type="molecule type" value="Genomic_DNA"/>
</dbReference>
<reference evidence="1 2" key="1">
    <citation type="submission" date="2019-01" db="EMBL/GenBank/DDBJ databases">
        <title>Sequencing of cultivated peanut Arachis hypogaea provides insights into genome evolution and oil improvement.</title>
        <authorList>
            <person name="Chen X."/>
        </authorList>
    </citation>
    <scope>NUCLEOTIDE SEQUENCE [LARGE SCALE GENOMIC DNA]</scope>
    <source>
        <strain evidence="2">cv. Fuhuasheng</strain>
        <tissue evidence="1">Leaves</tissue>
    </source>
</reference>
<name>A0A444Y3S4_ARAHY</name>
<protein>
    <submittedName>
        <fullName evidence="1">Uncharacterized protein</fullName>
    </submittedName>
</protein>
<dbReference type="STRING" id="3818.A0A444Y3S4"/>
<organism evidence="1 2">
    <name type="scientific">Arachis hypogaea</name>
    <name type="common">Peanut</name>
    <dbReference type="NCBI Taxonomy" id="3818"/>
    <lineage>
        <taxon>Eukaryota</taxon>
        <taxon>Viridiplantae</taxon>
        <taxon>Streptophyta</taxon>
        <taxon>Embryophyta</taxon>
        <taxon>Tracheophyta</taxon>
        <taxon>Spermatophyta</taxon>
        <taxon>Magnoliopsida</taxon>
        <taxon>eudicotyledons</taxon>
        <taxon>Gunneridae</taxon>
        <taxon>Pentapetalae</taxon>
        <taxon>rosids</taxon>
        <taxon>fabids</taxon>
        <taxon>Fabales</taxon>
        <taxon>Fabaceae</taxon>
        <taxon>Papilionoideae</taxon>
        <taxon>50 kb inversion clade</taxon>
        <taxon>dalbergioids sensu lato</taxon>
        <taxon>Dalbergieae</taxon>
        <taxon>Pterocarpus clade</taxon>
        <taxon>Arachis</taxon>
    </lineage>
</organism>